<keyword evidence="3" id="KW-1185">Reference proteome</keyword>
<dbReference type="Proteomes" id="UP001500359">
    <property type="component" value="Unassembled WGS sequence"/>
</dbReference>
<feature type="signal peptide" evidence="1">
    <location>
        <begin position="1"/>
        <end position="22"/>
    </location>
</feature>
<name>A0ABN1LIJ0_9ALTE</name>
<comment type="caution">
    <text evidence="2">The sequence shown here is derived from an EMBL/GenBank/DDBJ whole genome shotgun (WGS) entry which is preliminary data.</text>
</comment>
<sequence length="204" mass="21733">MKALTKKLSITFAILISSSLMTANASLIGQDVDLALIYVEANSGTPVFIAENDLQNPITVNVVENDVEAPGFIDGFMDVNIESETLGVLFPGGVVIQGDALSLNDALGLGPLDFIGLLFANLSWGLDNPGEITGITNLQTNIAGFSESNVLFDQSNVAFNILDLVIEANSFVIVDLVVSHDIPEPHTVLIFALTLISLGFTRRK</sequence>
<feature type="chain" id="PRO_5047041070" description="PEP-CTERM protein-sorting domain-containing protein" evidence="1">
    <location>
        <begin position="23"/>
        <end position="204"/>
    </location>
</feature>
<protein>
    <recommendedName>
        <fullName evidence="4">PEP-CTERM protein-sorting domain-containing protein</fullName>
    </recommendedName>
</protein>
<evidence type="ECO:0000313" key="3">
    <source>
        <dbReference type="Proteomes" id="UP001500359"/>
    </source>
</evidence>
<evidence type="ECO:0008006" key="4">
    <source>
        <dbReference type="Google" id="ProtNLM"/>
    </source>
</evidence>
<reference evidence="2 3" key="1">
    <citation type="journal article" date="2019" name="Int. J. Syst. Evol. Microbiol.">
        <title>The Global Catalogue of Microorganisms (GCM) 10K type strain sequencing project: providing services to taxonomists for standard genome sequencing and annotation.</title>
        <authorList>
            <consortium name="The Broad Institute Genomics Platform"/>
            <consortium name="The Broad Institute Genome Sequencing Center for Infectious Disease"/>
            <person name="Wu L."/>
            <person name="Ma J."/>
        </authorList>
    </citation>
    <scope>NUCLEOTIDE SEQUENCE [LARGE SCALE GENOMIC DNA]</scope>
    <source>
        <strain evidence="2 3">JCM 15896</strain>
    </source>
</reference>
<proteinExistence type="predicted"/>
<gene>
    <name evidence="2" type="ORF">GCM10009114_18770</name>
</gene>
<dbReference type="RefSeq" id="WP_343859120.1">
    <property type="nucleotide sequence ID" value="NZ_BAAAFD010000004.1"/>
</dbReference>
<evidence type="ECO:0000256" key="1">
    <source>
        <dbReference type="SAM" id="SignalP"/>
    </source>
</evidence>
<organism evidence="2 3">
    <name type="scientific">Aliiglaciecola litoralis</name>
    <dbReference type="NCBI Taxonomy" id="582857"/>
    <lineage>
        <taxon>Bacteria</taxon>
        <taxon>Pseudomonadati</taxon>
        <taxon>Pseudomonadota</taxon>
        <taxon>Gammaproteobacteria</taxon>
        <taxon>Alteromonadales</taxon>
        <taxon>Alteromonadaceae</taxon>
        <taxon>Aliiglaciecola</taxon>
    </lineage>
</organism>
<dbReference type="EMBL" id="BAAAFD010000004">
    <property type="protein sequence ID" value="GAA0856517.1"/>
    <property type="molecule type" value="Genomic_DNA"/>
</dbReference>
<evidence type="ECO:0000313" key="2">
    <source>
        <dbReference type="EMBL" id="GAA0856517.1"/>
    </source>
</evidence>
<keyword evidence="1" id="KW-0732">Signal</keyword>
<accession>A0ABN1LIJ0</accession>